<dbReference type="GO" id="GO:0008270">
    <property type="term" value="F:zinc ion binding"/>
    <property type="evidence" value="ECO:0007669"/>
    <property type="project" value="InterPro"/>
</dbReference>
<dbReference type="InterPro" id="IPR050613">
    <property type="entry name" value="Sec_Metabolite_Reg"/>
</dbReference>
<dbReference type="Proteomes" id="UP001056436">
    <property type="component" value="Unassembled WGS sequence"/>
</dbReference>
<name>A0A9P9XR25_9PEZI</name>
<feature type="domain" description="Zn(2)-C6 fungal-type" evidence="3">
    <location>
        <begin position="11"/>
        <end position="40"/>
    </location>
</feature>
<proteinExistence type="predicted"/>
<dbReference type="SUPFAM" id="SSF57701">
    <property type="entry name" value="Zn2/Cys6 DNA-binding domain"/>
    <property type="match status" value="1"/>
</dbReference>
<keyword evidence="5" id="KW-1185">Reference proteome</keyword>
<dbReference type="CDD" id="cd00067">
    <property type="entry name" value="GAL4"/>
    <property type="match status" value="1"/>
</dbReference>
<evidence type="ECO:0000256" key="2">
    <source>
        <dbReference type="ARBA" id="ARBA00023242"/>
    </source>
</evidence>
<reference evidence="4" key="1">
    <citation type="submission" date="2019-01" db="EMBL/GenBank/DDBJ databases">
        <title>Colletotrichum abscissum LGMF1257.</title>
        <authorList>
            <person name="Baroncelli R."/>
        </authorList>
    </citation>
    <scope>NUCLEOTIDE SEQUENCE</scope>
    <source>
        <strain evidence="4">Ca142</strain>
    </source>
</reference>
<comment type="caution">
    <text evidence="4">The sequence shown here is derived from an EMBL/GenBank/DDBJ whole genome shotgun (WGS) entry which is preliminary data.</text>
</comment>
<evidence type="ECO:0000259" key="3">
    <source>
        <dbReference type="PROSITE" id="PS50048"/>
    </source>
</evidence>
<protein>
    <recommendedName>
        <fullName evidence="3">Zn(2)-C6 fungal-type domain-containing protein</fullName>
    </recommendedName>
</protein>
<comment type="subcellular location">
    <subcellularLocation>
        <location evidence="1">Nucleus</location>
    </subcellularLocation>
</comment>
<dbReference type="InterPro" id="IPR036864">
    <property type="entry name" value="Zn2-C6_fun-type_DNA-bd_sf"/>
</dbReference>
<dbReference type="PROSITE" id="PS00463">
    <property type="entry name" value="ZN2_CY6_FUNGAL_1"/>
    <property type="match status" value="1"/>
</dbReference>
<dbReference type="PROSITE" id="PS50048">
    <property type="entry name" value="ZN2_CY6_FUNGAL_2"/>
    <property type="match status" value="1"/>
</dbReference>
<sequence>MSSNLLNSNKPCNGCRRRKVRCDKAKPCLDCVRHGISCVYDPQREPGIPSPESQQQLQERVDRLERVIEEMKGMSVRGESLKAASSSFPSASPAASHFGEFYNERDEPLAGDPGVQVYDENVSYHLGPDYWLNIQDVDYEQRCLFCIDSDKTGKNPASPSSWPIGRTPVLTNLSHLHLEPEKEDILTDPFLAHVEPYVRIVHESYWRQQITDFRVGVHRIPIDVEAGMFATQAMTVAALPANLIQERLGNPKRISFDTCRKLPN</sequence>
<accession>A0A9P9XR25</accession>
<gene>
    <name evidence="4" type="ORF">CABS02_00917</name>
</gene>
<dbReference type="Gene3D" id="4.10.240.10">
    <property type="entry name" value="Zn(2)-C6 fungal-type DNA-binding domain"/>
    <property type="match status" value="1"/>
</dbReference>
<keyword evidence="2" id="KW-0539">Nucleus</keyword>
<dbReference type="SMART" id="SM00066">
    <property type="entry name" value="GAL4"/>
    <property type="match status" value="1"/>
</dbReference>
<dbReference type="OrthoDB" id="435881at2759"/>
<dbReference type="GO" id="GO:0000981">
    <property type="term" value="F:DNA-binding transcription factor activity, RNA polymerase II-specific"/>
    <property type="evidence" value="ECO:0007669"/>
    <property type="project" value="InterPro"/>
</dbReference>
<dbReference type="EMBL" id="SDAQ01000002">
    <property type="protein sequence ID" value="KAI3558877.1"/>
    <property type="molecule type" value="Genomic_DNA"/>
</dbReference>
<evidence type="ECO:0000256" key="1">
    <source>
        <dbReference type="ARBA" id="ARBA00004123"/>
    </source>
</evidence>
<dbReference type="PANTHER" id="PTHR31001">
    <property type="entry name" value="UNCHARACTERIZED TRANSCRIPTIONAL REGULATORY PROTEIN"/>
    <property type="match status" value="1"/>
</dbReference>
<dbReference type="InterPro" id="IPR001138">
    <property type="entry name" value="Zn2Cys6_DnaBD"/>
</dbReference>
<dbReference type="Pfam" id="PF00172">
    <property type="entry name" value="Zn_clus"/>
    <property type="match status" value="1"/>
</dbReference>
<evidence type="ECO:0000313" key="5">
    <source>
        <dbReference type="Proteomes" id="UP001056436"/>
    </source>
</evidence>
<evidence type="ECO:0000313" key="4">
    <source>
        <dbReference type="EMBL" id="KAI3558877.1"/>
    </source>
</evidence>
<organism evidence="4 5">
    <name type="scientific">Colletotrichum abscissum</name>
    <dbReference type="NCBI Taxonomy" id="1671311"/>
    <lineage>
        <taxon>Eukaryota</taxon>
        <taxon>Fungi</taxon>
        <taxon>Dikarya</taxon>
        <taxon>Ascomycota</taxon>
        <taxon>Pezizomycotina</taxon>
        <taxon>Sordariomycetes</taxon>
        <taxon>Hypocreomycetidae</taxon>
        <taxon>Glomerellales</taxon>
        <taxon>Glomerellaceae</taxon>
        <taxon>Colletotrichum</taxon>
        <taxon>Colletotrichum acutatum species complex</taxon>
    </lineage>
</organism>
<dbReference type="GO" id="GO:0005634">
    <property type="term" value="C:nucleus"/>
    <property type="evidence" value="ECO:0007669"/>
    <property type="project" value="UniProtKB-SubCell"/>
</dbReference>
<dbReference type="AlphaFoldDB" id="A0A9P9XR25"/>